<name>A0ABT1T2N4_9SPHI</name>
<protein>
    <submittedName>
        <fullName evidence="2">Uncharacterized protein</fullName>
    </submittedName>
</protein>
<feature type="region of interest" description="Disordered" evidence="1">
    <location>
        <begin position="1"/>
        <end position="30"/>
    </location>
</feature>
<gene>
    <name evidence="2" type="ORF">NPE20_12250</name>
</gene>
<organism evidence="2 3">
    <name type="scientific">Mucilaginibacter aquariorum</name>
    <dbReference type="NCBI Taxonomy" id="2967225"/>
    <lineage>
        <taxon>Bacteria</taxon>
        <taxon>Pseudomonadati</taxon>
        <taxon>Bacteroidota</taxon>
        <taxon>Sphingobacteriia</taxon>
        <taxon>Sphingobacteriales</taxon>
        <taxon>Sphingobacteriaceae</taxon>
        <taxon>Mucilaginibacter</taxon>
    </lineage>
</organism>
<feature type="compositionally biased region" description="Polar residues" evidence="1">
    <location>
        <begin position="8"/>
        <end position="20"/>
    </location>
</feature>
<evidence type="ECO:0000313" key="2">
    <source>
        <dbReference type="EMBL" id="MCQ6958738.1"/>
    </source>
</evidence>
<proteinExistence type="predicted"/>
<reference evidence="2 3" key="1">
    <citation type="submission" date="2022-07" db="EMBL/GenBank/DDBJ databases">
        <title>Mucilaginibacter sp. JC4.</title>
        <authorList>
            <person name="Le V."/>
            <person name="Ko S.-R."/>
            <person name="Ahn C.-Y."/>
            <person name="Oh H.-M."/>
        </authorList>
    </citation>
    <scope>NUCLEOTIDE SEQUENCE [LARGE SCALE GENOMIC DNA]</scope>
    <source>
        <strain evidence="2 3">JC4</strain>
    </source>
</reference>
<evidence type="ECO:0000313" key="3">
    <source>
        <dbReference type="Proteomes" id="UP001204376"/>
    </source>
</evidence>
<evidence type="ECO:0000256" key="1">
    <source>
        <dbReference type="SAM" id="MobiDB-lite"/>
    </source>
</evidence>
<sequence>MKDRINGMGNSERQLKTQRPLSEKDEQARRMERMRALQAEALKLWHTLIKKKK</sequence>
<dbReference type="EMBL" id="JANHOH010000002">
    <property type="protein sequence ID" value="MCQ6958738.1"/>
    <property type="molecule type" value="Genomic_DNA"/>
</dbReference>
<accession>A0ABT1T2N4</accession>
<comment type="caution">
    <text evidence="2">The sequence shown here is derived from an EMBL/GenBank/DDBJ whole genome shotgun (WGS) entry which is preliminary data.</text>
</comment>
<keyword evidence="3" id="KW-1185">Reference proteome</keyword>
<dbReference type="Proteomes" id="UP001204376">
    <property type="component" value="Unassembled WGS sequence"/>
</dbReference>
<dbReference type="RefSeq" id="WP_256538935.1">
    <property type="nucleotide sequence ID" value="NZ_JANHOH010000002.1"/>
</dbReference>
<feature type="compositionally biased region" description="Basic and acidic residues" evidence="1">
    <location>
        <begin position="21"/>
        <end position="30"/>
    </location>
</feature>